<evidence type="ECO:0000256" key="1">
    <source>
        <dbReference type="ARBA" id="ARBA00044755"/>
    </source>
</evidence>
<accession>A0A450YBL9</accession>
<gene>
    <name evidence="5" type="ORF">BECKSD772D_GA0070982_103126</name>
    <name evidence="4" type="ORF">BECKSD772E_GA0070983_102331</name>
    <name evidence="3" type="ORF">BECKSD772F_GA0070984_103031</name>
</gene>
<dbReference type="PANTHER" id="PTHR35024:SF4">
    <property type="entry name" value="POLYMER-FORMING CYTOSKELETAL PROTEIN"/>
    <property type="match status" value="1"/>
</dbReference>
<comment type="similarity">
    <text evidence="1">Belongs to the bactofilin family.</text>
</comment>
<feature type="region of interest" description="Disordered" evidence="2">
    <location>
        <begin position="125"/>
        <end position="144"/>
    </location>
</feature>
<name>A0A450YBL9_9GAMM</name>
<dbReference type="PANTHER" id="PTHR35024">
    <property type="entry name" value="HYPOTHETICAL CYTOSOLIC PROTEIN"/>
    <property type="match status" value="1"/>
</dbReference>
<dbReference type="EMBL" id="CAADFU010000023">
    <property type="protein sequence ID" value="VFK43219.1"/>
    <property type="molecule type" value="Genomic_DNA"/>
</dbReference>
<evidence type="ECO:0000313" key="5">
    <source>
        <dbReference type="EMBL" id="VFK78990.1"/>
    </source>
</evidence>
<dbReference type="EMBL" id="CAADHB010000031">
    <property type="protein sequence ID" value="VFK78990.1"/>
    <property type="molecule type" value="Genomic_DNA"/>
</dbReference>
<dbReference type="InterPro" id="IPR007607">
    <property type="entry name" value="BacA/B"/>
</dbReference>
<evidence type="ECO:0000313" key="4">
    <source>
        <dbReference type="EMBL" id="VFK43219.1"/>
    </source>
</evidence>
<dbReference type="AlphaFoldDB" id="A0A450YBL9"/>
<organism evidence="3">
    <name type="scientific">Candidatus Kentrum sp. SD</name>
    <dbReference type="NCBI Taxonomy" id="2126332"/>
    <lineage>
        <taxon>Bacteria</taxon>
        <taxon>Pseudomonadati</taxon>
        <taxon>Pseudomonadota</taxon>
        <taxon>Gammaproteobacteria</taxon>
        <taxon>Candidatus Kentrum</taxon>
    </lineage>
</organism>
<reference evidence="3" key="1">
    <citation type="submission" date="2019-02" db="EMBL/GenBank/DDBJ databases">
        <authorList>
            <person name="Gruber-Vodicka R. H."/>
            <person name="Seah K. B. B."/>
        </authorList>
    </citation>
    <scope>NUCLEOTIDE SEQUENCE</scope>
    <source>
        <strain evidence="5">BECK_S127</strain>
        <strain evidence="4">BECK_S1320</strain>
        <strain evidence="3">BECK_S1321</strain>
    </source>
</reference>
<evidence type="ECO:0000313" key="3">
    <source>
        <dbReference type="EMBL" id="VFK38946.1"/>
    </source>
</evidence>
<sequence>MVRKRRKKPGITTLIGHGTELRGDMRFSGGLHVDGSIVGNVLSEDPGALLTLSEQGAIEGDVRVPRVVISGTVTGSVHASNHIELLPSARITGSVYYTVIEMAMGAEVNGNLVKEDLVDQNGHEPLELKTISPIPPNSPLHEKS</sequence>
<proteinExistence type="inferred from homology"/>
<dbReference type="EMBL" id="CAADFR010000030">
    <property type="protein sequence ID" value="VFK38946.1"/>
    <property type="molecule type" value="Genomic_DNA"/>
</dbReference>
<protein>
    <submittedName>
        <fullName evidence="3">Protein CcmA, bactofilin family</fullName>
    </submittedName>
</protein>
<evidence type="ECO:0000256" key="2">
    <source>
        <dbReference type="SAM" id="MobiDB-lite"/>
    </source>
</evidence>
<dbReference type="Pfam" id="PF04519">
    <property type="entry name" value="Bactofilin"/>
    <property type="match status" value="1"/>
</dbReference>